<name>A0A914HUW4_GLORO</name>
<evidence type="ECO:0000313" key="1">
    <source>
        <dbReference type="Proteomes" id="UP000887572"/>
    </source>
</evidence>
<accession>A0A914HUW4</accession>
<dbReference type="AlphaFoldDB" id="A0A914HUW4"/>
<reference evidence="2" key="1">
    <citation type="submission" date="2022-11" db="UniProtKB">
        <authorList>
            <consortium name="WormBaseParasite"/>
        </authorList>
    </citation>
    <scope>IDENTIFICATION</scope>
</reference>
<sequence>MATRMFCGNRTQPQPQRVHPMSLIQTVTAAKILEEQQRAKDRRQNPLIYRMHPQLLIHEATINKVAQKQAAAKYFAAKKRQEREEKREREFVRRTVTPPDFAQMDADTVVKLADFMPVVPAEFDRAFRYGTLTAPIDVHSDSVYSLDDILIIGAQLELATLRAHLQQKSV</sequence>
<dbReference type="WBParaSite" id="Gr19_v10_g4891.t1">
    <property type="protein sequence ID" value="Gr19_v10_g4891.t1"/>
    <property type="gene ID" value="Gr19_v10_g4891"/>
</dbReference>
<evidence type="ECO:0000313" key="2">
    <source>
        <dbReference type="WBParaSite" id="Gr19_v10_g4891.t1"/>
    </source>
</evidence>
<proteinExistence type="predicted"/>
<protein>
    <submittedName>
        <fullName evidence="2">Uncharacterized protein</fullName>
    </submittedName>
</protein>
<keyword evidence="1" id="KW-1185">Reference proteome</keyword>
<organism evidence="1 2">
    <name type="scientific">Globodera rostochiensis</name>
    <name type="common">Golden nematode worm</name>
    <name type="synonym">Heterodera rostochiensis</name>
    <dbReference type="NCBI Taxonomy" id="31243"/>
    <lineage>
        <taxon>Eukaryota</taxon>
        <taxon>Metazoa</taxon>
        <taxon>Ecdysozoa</taxon>
        <taxon>Nematoda</taxon>
        <taxon>Chromadorea</taxon>
        <taxon>Rhabditida</taxon>
        <taxon>Tylenchina</taxon>
        <taxon>Tylenchomorpha</taxon>
        <taxon>Tylenchoidea</taxon>
        <taxon>Heteroderidae</taxon>
        <taxon>Heteroderinae</taxon>
        <taxon>Globodera</taxon>
    </lineage>
</organism>
<dbReference type="Proteomes" id="UP000887572">
    <property type="component" value="Unplaced"/>
</dbReference>